<comment type="caution">
    <text evidence="2">The sequence shown here is derived from an EMBL/GenBank/DDBJ whole genome shotgun (WGS) entry which is preliminary data.</text>
</comment>
<keyword evidence="1" id="KW-0812">Transmembrane</keyword>
<organism evidence="2 3">
    <name type="scientific">Ilyomonas limi</name>
    <dbReference type="NCBI Taxonomy" id="2575867"/>
    <lineage>
        <taxon>Bacteria</taxon>
        <taxon>Pseudomonadati</taxon>
        <taxon>Bacteroidota</taxon>
        <taxon>Chitinophagia</taxon>
        <taxon>Chitinophagales</taxon>
        <taxon>Chitinophagaceae</taxon>
        <taxon>Ilyomonas</taxon>
    </lineage>
</organism>
<proteinExistence type="predicted"/>
<keyword evidence="1" id="KW-1133">Transmembrane helix</keyword>
<dbReference type="OrthoDB" id="834927at2"/>
<feature type="transmembrane region" description="Helical" evidence="1">
    <location>
        <begin position="18"/>
        <end position="35"/>
    </location>
</feature>
<protein>
    <recommendedName>
        <fullName evidence="4">Oligosaccharide repeat unit polymerase</fullName>
    </recommendedName>
</protein>
<feature type="transmembrane region" description="Helical" evidence="1">
    <location>
        <begin position="112"/>
        <end position="128"/>
    </location>
</feature>
<keyword evidence="1" id="KW-0472">Membrane</keyword>
<sequence>MVRNLYNKLSFDYIESDILYLIKYILVTYLFCAYLKGRAIKYLVKVITDLAIISLLFYAIQITLGGKAILTIGKAIQGFLPPIPRSDEYTNFLFYTYNEKHYFRNSGFSWEPGAYGCFLIIGILLHLFNENFKVDKKLKILLIALLTTLSTTAYAAFFLILFMFYRVKGGKVNFGIVVLLIIVLVLIYQVPFLGDKITDIYSSDLADYNELDKLNKYYINAERQIPLNRFASILFVYYTFGLKMIMGISNEYKDLYVSKYNVNLSNGIMDFCAKFGLVGFIYLLNRFAKFCKLFLRKGEYVFYCILILVSISFGETILILPFFIMFIFLYHFEKNDLYYYPGS</sequence>
<dbReference type="RefSeq" id="WP_137262420.1">
    <property type="nucleotide sequence ID" value="NZ_SZQL01000011.1"/>
</dbReference>
<feature type="transmembrane region" description="Helical" evidence="1">
    <location>
        <begin position="172"/>
        <end position="193"/>
    </location>
</feature>
<evidence type="ECO:0000313" key="3">
    <source>
        <dbReference type="Proteomes" id="UP000305848"/>
    </source>
</evidence>
<gene>
    <name evidence="2" type="ORF">FC093_13975</name>
</gene>
<keyword evidence="3" id="KW-1185">Reference proteome</keyword>
<feature type="transmembrane region" description="Helical" evidence="1">
    <location>
        <begin position="268"/>
        <end position="288"/>
    </location>
</feature>
<dbReference type="AlphaFoldDB" id="A0A4U3KZZ2"/>
<accession>A0A4U3KZZ2</accession>
<evidence type="ECO:0000256" key="1">
    <source>
        <dbReference type="SAM" id="Phobius"/>
    </source>
</evidence>
<feature type="transmembrane region" description="Helical" evidence="1">
    <location>
        <begin position="140"/>
        <end position="166"/>
    </location>
</feature>
<name>A0A4U3KZZ2_9BACT</name>
<dbReference type="Proteomes" id="UP000305848">
    <property type="component" value="Unassembled WGS sequence"/>
</dbReference>
<evidence type="ECO:0008006" key="4">
    <source>
        <dbReference type="Google" id="ProtNLM"/>
    </source>
</evidence>
<feature type="transmembrane region" description="Helical" evidence="1">
    <location>
        <begin position="300"/>
        <end position="330"/>
    </location>
</feature>
<feature type="transmembrane region" description="Helical" evidence="1">
    <location>
        <begin position="42"/>
        <end position="60"/>
    </location>
</feature>
<feature type="transmembrane region" description="Helical" evidence="1">
    <location>
        <begin position="230"/>
        <end position="248"/>
    </location>
</feature>
<evidence type="ECO:0000313" key="2">
    <source>
        <dbReference type="EMBL" id="TKK67404.1"/>
    </source>
</evidence>
<dbReference type="EMBL" id="SZQL01000011">
    <property type="protein sequence ID" value="TKK67404.1"/>
    <property type="molecule type" value="Genomic_DNA"/>
</dbReference>
<reference evidence="2 3" key="1">
    <citation type="submission" date="2019-05" db="EMBL/GenBank/DDBJ databases">
        <title>Panacibacter sp. strain 17mud1-8 Genome sequencing and assembly.</title>
        <authorList>
            <person name="Chhetri G."/>
        </authorList>
    </citation>
    <scope>NUCLEOTIDE SEQUENCE [LARGE SCALE GENOMIC DNA]</scope>
    <source>
        <strain evidence="2 3">17mud1-8</strain>
    </source>
</reference>